<gene>
    <name evidence="1" type="ORF">GCM10022419_016280</name>
</gene>
<dbReference type="Gene3D" id="3.90.70.10">
    <property type="entry name" value="Cysteine proteinases"/>
    <property type="match status" value="2"/>
</dbReference>
<dbReference type="SUPFAM" id="SSF54001">
    <property type="entry name" value="Cysteine proteinases"/>
    <property type="match status" value="1"/>
</dbReference>
<dbReference type="RefSeq" id="WP_345559981.1">
    <property type="nucleotide sequence ID" value="NZ_BAABDQ010000003.1"/>
</dbReference>
<evidence type="ECO:0000313" key="1">
    <source>
        <dbReference type="EMBL" id="GAA3537190.1"/>
    </source>
</evidence>
<dbReference type="EMBL" id="BAABDQ010000003">
    <property type="protein sequence ID" value="GAA3537190.1"/>
    <property type="molecule type" value="Genomic_DNA"/>
</dbReference>
<organism evidence="1 2">
    <name type="scientific">Nonomuraea rosea</name>
    <dbReference type="NCBI Taxonomy" id="638574"/>
    <lineage>
        <taxon>Bacteria</taxon>
        <taxon>Bacillati</taxon>
        <taxon>Actinomycetota</taxon>
        <taxon>Actinomycetes</taxon>
        <taxon>Streptosporangiales</taxon>
        <taxon>Streptosporangiaceae</taxon>
        <taxon>Nonomuraea</taxon>
    </lineage>
</organism>
<proteinExistence type="predicted"/>
<name>A0ABP6VJY3_9ACTN</name>
<comment type="caution">
    <text evidence="1">The sequence shown here is derived from an EMBL/GenBank/DDBJ whole genome shotgun (WGS) entry which is preliminary data.</text>
</comment>
<protein>
    <recommendedName>
        <fullName evidence="3">Peptidase C1A papain C-terminal domain-containing protein</fullName>
    </recommendedName>
</protein>
<accession>A0ABP6VJY3</accession>
<reference evidence="2" key="1">
    <citation type="journal article" date="2019" name="Int. J. Syst. Evol. Microbiol.">
        <title>The Global Catalogue of Microorganisms (GCM) 10K type strain sequencing project: providing services to taxonomists for standard genome sequencing and annotation.</title>
        <authorList>
            <consortium name="The Broad Institute Genomics Platform"/>
            <consortium name="The Broad Institute Genome Sequencing Center for Infectious Disease"/>
            <person name="Wu L."/>
            <person name="Ma J."/>
        </authorList>
    </citation>
    <scope>NUCLEOTIDE SEQUENCE [LARGE SCALE GENOMIC DNA]</scope>
    <source>
        <strain evidence="2">JCM 17326</strain>
    </source>
</reference>
<dbReference type="InterPro" id="IPR038765">
    <property type="entry name" value="Papain-like_cys_pep_sf"/>
</dbReference>
<keyword evidence="2" id="KW-1185">Reference proteome</keyword>
<dbReference type="Proteomes" id="UP001500630">
    <property type="component" value="Unassembled WGS sequence"/>
</dbReference>
<sequence>MSVYLTPIRWQRRSPITDQGGIGSCTGHAMAGVIGTDGLNRTGRSDVGEELALELYALATRLDIWPGEYPEQDTGSSGTAVVEAAKQLGHIRSYWYTRSLQGALRALQFGPCVVGFPWLTGCEDPRADALVPYTGHSKGGHEVELVGWEPAEQRFVFANSRGPDYGDNGFFRMTYRDLGHALRLGGDVILPIFPETP</sequence>
<evidence type="ECO:0008006" key="3">
    <source>
        <dbReference type="Google" id="ProtNLM"/>
    </source>
</evidence>
<evidence type="ECO:0000313" key="2">
    <source>
        <dbReference type="Proteomes" id="UP001500630"/>
    </source>
</evidence>